<keyword evidence="3" id="KW-1185">Reference proteome</keyword>
<dbReference type="SUPFAM" id="SSF56349">
    <property type="entry name" value="DNA breaking-rejoining enzymes"/>
    <property type="match status" value="1"/>
</dbReference>
<evidence type="ECO:0000256" key="1">
    <source>
        <dbReference type="ARBA" id="ARBA00023172"/>
    </source>
</evidence>
<dbReference type="RefSeq" id="WP_078479313.1">
    <property type="nucleotide sequence ID" value="NZ_CP019952.1"/>
</dbReference>
<evidence type="ECO:0000313" key="2">
    <source>
        <dbReference type="EMBL" id="AQW70421.1"/>
    </source>
</evidence>
<proteinExistence type="predicted"/>
<gene>
    <name evidence="2" type="ORF">B2J77_20400</name>
</gene>
<reference evidence="2 3" key="1">
    <citation type="submission" date="2017-02" db="EMBL/GenBank/DDBJ databases">
        <authorList>
            <person name="Guo L."/>
        </authorList>
    </citation>
    <scope>NUCLEOTIDE SEQUENCE [LARGE SCALE GENOMIC DNA]</scope>
    <source>
        <strain evidence="2 3">PRS09-11288</strain>
    </source>
</reference>
<protein>
    <submittedName>
        <fullName evidence="2">Integrase</fullName>
    </submittedName>
</protein>
<dbReference type="InterPro" id="IPR011010">
    <property type="entry name" value="DNA_brk_join_enz"/>
</dbReference>
<dbReference type="Proteomes" id="UP000191010">
    <property type="component" value="Chromosome"/>
</dbReference>
<organism evidence="2 3">
    <name type="scientific">Pseudomonas parafulva</name>
    <dbReference type="NCBI Taxonomy" id="157782"/>
    <lineage>
        <taxon>Bacteria</taxon>
        <taxon>Pseudomonadati</taxon>
        <taxon>Pseudomonadota</taxon>
        <taxon>Gammaproteobacteria</taxon>
        <taxon>Pseudomonadales</taxon>
        <taxon>Pseudomonadaceae</taxon>
        <taxon>Pseudomonas</taxon>
    </lineage>
</organism>
<dbReference type="InterPro" id="IPR013762">
    <property type="entry name" value="Integrase-like_cat_sf"/>
</dbReference>
<dbReference type="EMBL" id="CP019952">
    <property type="protein sequence ID" value="AQW70421.1"/>
    <property type="molecule type" value="Genomic_DNA"/>
</dbReference>
<accession>A0ABN4XZ45</accession>
<name>A0ABN4XZ45_9PSED</name>
<evidence type="ECO:0000313" key="3">
    <source>
        <dbReference type="Proteomes" id="UP000191010"/>
    </source>
</evidence>
<dbReference type="Gene3D" id="1.10.443.10">
    <property type="entry name" value="Intergrase catalytic core"/>
    <property type="match status" value="1"/>
</dbReference>
<keyword evidence="1" id="KW-0233">DNA recombination</keyword>
<sequence>MSIFESAVETMHVLTWLDEVEKDPLGYYKVEFADNDSGRFASLMLSPSYVSSYGLDVSSETFEIAENKLILNMLVDGLIEQGEAATATNWRLKLLGWYRSLSSEQKLTLPIFGNQLSMKRGLKLVPELASIQSAMSAYPTVRRAYDEINDDLQKLGVISGAYQTVHERIDSKEKFEPVEHGLVDFKRLKALPLDCTDDYERPGPGRPFQSIKHAFASASLKAASDSGLSNYLETFKWVAKFFVELGLTGMESIGDILDPFVLPRFRSHLEQRVITGDLSPNHANTLMSSFRKTLGTVSSVKGYDGSSFINSPGFDANRVTDTYRPYSVDERLRISQSVDEDILLNNRLAQPYVQSGVGVDPVGTDGLLKHGQGTLENARWIFENKFGCSSLGFTADESDPYVRAYLSILTRADIGIRDVMQSWGVHHIVDSAVITPYIVKLAQITGLNADSLRLMNLDDYVKEHELTLRPCLRYWKERSDGGKVMHLDLFDAEITWLTTSQSKEVAKIFEEVKFLTAGIRKNAPAEAKKRLFIWESSAPASYRKIKALSTSKIAVMSVLFGAYAKRKGLLDDSGVPLSLSASRLRPSFISELVERDVTIREIQLILGHKHVETTMAYLDRMDFNAMARAKLTVALSQVHESAMEPEMHKRQVVPEKKVELIEAVNVGAPRVVFKTPLASCANIMNPPEFVKKLSSYVPGSPCSMYNMCLGCANVMLTASDLPQLFAMERDYLKLAEVSRIMDTPYGRVVRENLTLLNKILSENTSEFSLEELAEGRRLAEFVDTTILVDGVGL</sequence>